<dbReference type="Gene3D" id="3.30.565.10">
    <property type="entry name" value="Histidine kinase-like ATPase, C-terminal domain"/>
    <property type="match status" value="1"/>
</dbReference>
<dbReference type="OrthoDB" id="9813151at2"/>
<keyword evidence="14" id="KW-1133">Transmembrane helix</keyword>
<dbReference type="EC" id="2.7.13.3" evidence="3"/>
<dbReference type="InterPro" id="IPR003660">
    <property type="entry name" value="HAMP_dom"/>
</dbReference>
<evidence type="ECO:0000256" key="9">
    <source>
        <dbReference type="ARBA" id="ARBA00022840"/>
    </source>
</evidence>
<evidence type="ECO:0000256" key="1">
    <source>
        <dbReference type="ARBA" id="ARBA00000085"/>
    </source>
</evidence>
<dbReference type="InterPro" id="IPR029016">
    <property type="entry name" value="GAF-like_dom_sf"/>
</dbReference>
<dbReference type="SUPFAM" id="SSF52172">
    <property type="entry name" value="CheY-like"/>
    <property type="match status" value="1"/>
</dbReference>
<dbReference type="InterPro" id="IPR035965">
    <property type="entry name" value="PAS-like_dom_sf"/>
</dbReference>
<dbReference type="SUPFAM" id="SSF47384">
    <property type="entry name" value="Homodimeric domain of signal transducing histidine kinase"/>
    <property type="match status" value="1"/>
</dbReference>
<dbReference type="SMART" id="SM00388">
    <property type="entry name" value="HisKA"/>
    <property type="match status" value="1"/>
</dbReference>
<dbReference type="Gene3D" id="3.30.450.40">
    <property type="match status" value="1"/>
</dbReference>
<dbReference type="SMART" id="SM00304">
    <property type="entry name" value="HAMP"/>
    <property type="match status" value="1"/>
</dbReference>
<dbReference type="SUPFAM" id="SSF55785">
    <property type="entry name" value="PYP-like sensor domain (PAS domain)"/>
    <property type="match status" value="1"/>
</dbReference>
<evidence type="ECO:0000256" key="7">
    <source>
        <dbReference type="ARBA" id="ARBA00022741"/>
    </source>
</evidence>
<dbReference type="EMBL" id="OBMQ01000005">
    <property type="protein sequence ID" value="SOC09509.1"/>
    <property type="molecule type" value="Genomic_DNA"/>
</dbReference>
<evidence type="ECO:0000256" key="10">
    <source>
        <dbReference type="ARBA" id="ARBA00023012"/>
    </source>
</evidence>
<evidence type="ECO:0000256" key="6">
    <source>
        <dbReference type="ARBA" id="ARBA00022679"/>
    </source>
</evidence>
<evidence type="ECO:0000256" key="12">
    <source>
        <dbReference type="PROSITE-ProRule" id="PRU00169"/>
    </source>
</evidence>
<dbReference type="InterPro" id="IPR001789">
    <property type="entry name" value="Sig_transdc_resp-reg_receiver"/>
</dbReference>
<dbReference type="PRINTS" id="PR00344">
    <property type="entry name" value="BCTRLSENSOR"/>
</dbReference>
<keyword evidence="14" id="KW-0812">Transmembrane</keyword>
<keyword evidence="7" id="KW-0547">Nucleotide-binding</keyword>
<dbReference type="Pfam" id="PF02518">
    <property type="entry name" value="HATPase_c"/>
    <property type="match status" value="1"/>
</dbReference>
<feature type="domain" description="HAMP" evidence="17">
    <location>
        <begin position="213"/>
        <end position="266"/>
    </location>
</feature>
<dbReference type="PANTHER" id="PTHR43547:SF2">
    <property type="entry name" value="HYBRID SIGNAL TRANSDUCTION HISTIDINE KINASE C"/>
    <property type="match status" value="1"/>
</dbReference>
<evidence type="ECO:0000256" key="2">
    <source>
        <dbReference type="ARBA" id="ARBA00004651"/>
    </source>
</evidence>
<dbReference type="PANTHER" id="PTHR43547">
    <property type="entry name" value="TWO-COMPONENT HISTIDINE KINASE"/>
    <property type="match status" value="1"/>
</dbReference>
<dbReference type="SMART" id="SM00387">
    <property type="entry name" value="HATPase_c"/>
    <property type="match status" value="1"/>
</dbReference>
<evidence type="ECO:0000313" key="18">
    <source>
        <dbReference type="EMBL" id="SOC09509.1"/>
    </source>
</evidence>
<keyword evidence="4" id="KW-1003">Cell membrane</keyword>
<dbReference type="PROSITE" id="PS50109">
    <property type="entry name" value="HIS_KIN"/>
    <property type="match status" value="1"/>
</dbReference>
<accession>A0A285SNW8</accession>
<evidence type="ECO:0000256" key="14">
    <source>
        <dbReference type="SAM" id="Phobius"/>
    </source>
</evidence>
<dbReference type="Gene3D" id="3.30.450.20">
    <property type="entry name" value="PAS domain"/>
    <property type="match status" value="1"/>
</dbReference>
<comment type="catalytic activity">
    <reaction evidence="1">
        <text>ATP + protein L-histidine = ADP + protein N-phospho-L-histidine.</text>
        <dbReference type="EC" id="2.7.13.3"/>
    </reaction>
</comment>
<dbReference type="RefSeq" id="WP_097073512.1">
    <property type="nucleotide sequence ID" value="NZ_OBMQ01000005.1"/>
</dbReference>
<dbReference type="Gene3D" id="3.40.50.2300">
    <property type="match status" value="1"/>
</dbReference>
<evidence type="ECO:0000256" key="3">
    <source>
        <dbReference type="ARBA" id="ARBA00012438"/>
    </source>
</evidence>
<keyword evidence="13" id="KW-0175">Coiled coil</keyword>
<dbReference type="PROSITE" id="PS51257">
    <property type="entry name" value="PROKAR_LIPOPROTEIN"/>
    <property type="match status" value="1"/>
</dbReference>
<dbReference type="Pfam" id="PF00072">
    <property type="entry name" value="Response_reg"/>
    <property type="match status" value="1"/>
</dbReference>
<dbReference type="Pfam" id="PF00672">
    <property type="entry name" value="HAMP"/>
    <property type="match status" value="1"/>
</dbReference>
<sequence>MKVNEHIKRSLSNQVVYLFGISIACFILGTIVLFYIQYQANQGYIEERQKIVNERNLLIQINDLFNTTFIDMGASTTLANPLIESQLYSQQDEIERLIESLETSLENGGRDITHANMVRDFSNEFYSFILPSFLEVYESGNQQQLDKLSNNIILPEVKTFRNSMQSSIMSIGKALEQNVQNLTQNQTYIQVIFILFILLFLFTLQRIVKRVFTNIGQPLSEFANAANEIAEGKEAVIKAYPNRKDELGTLSIAFEKMITTLQVKEQDLIAQNEELMAQQEELQAGQDQLQETLSILMDNEEKLTRSNALINGISTSLDKKDVLYSIVVNMCKITFSDCGLITFLHEDAYSSFGVSETGVQQFRNNLDSGLIQRLLNTRKAFVVKRQQETSEKGYHEATNYITDLYIPIITANQDIEAIMVYSRLGNTYSEKETVEYQILTKQIAISLEKIKLYERSEEERIINQDILNTVQEGIQLIDENRNILQINHEFSEMFECIGNTNEIIGLSWSDWSSTLASKIEDEQFIPSLDQAISYASRDNHVEPTSFIYHMKQDSRVIQVYCKKMFNGEKETGTIIVHRDITKEFEVDQMKSEFVSTVSHELRTPLASVLGFTELLLHKELKPERKTKYLKTIFNEAQRLSALINDFLDIQRMESGKQTYDKKFINIVPILEKVIEHQQVQTLIHQIHLSIGAQQTRILGDKSRIEQVFGNLLNNAIKYSPKGGDIVVRIREDENSLKIDFKDEGLGIPNDAIPHLFEKFYRIDNTDHRHIGGTGLGLSIVSEIVKIHDGSISVDSELGKGSVFTLTFPKIILEDMKNSEKNVNIKQHHNVVIIEDDKSLADLLSQELIGNGFQVSCFNNGSTALKQMKISPPDALVLDIKLEENELDGWAIMEEMKKDDKLKDIPIFISSAFDEKQRGYSLGAQDYLLKPYSPSKLSNTIMQTLLVNGKHGQIMIPKEEV</sequence>
<evidence type="ECO:0000256" key="11">
    <source>
        <dbReference type="ARBA" id="ARBA00023136"/>
    </source>
</evidence>
<comment type="subcellular location">
    <subcellularLocation>
        <location evidence="2">Cell membrane</location>
        <topology evidence="2">Multi-pass membrane protein</topology>
    </subcellularLocation>
</comment>
<evidence type="ECO:0000256" key="8">
    <source>
        <dbReference type="ARBA" id="ARBA00022777"/>
    </source>
</evidence>
<evidence type="ECO:0000313" key="19">
    <source>
        <dbReference type="Proteomes" id="UP000219636"/>
    </source>
</evidence>
<keyword evidence="10" id="KW-0902">Two-component regulatory system</keyword>
<dbReference type="SUPFAM" id="SSF158472">
    <property type="entry name" value="HAMP domain-like"/>
    <property type="match status" value="1"/>
</dbReference>
<dbReference type="GO" id="GO:0005524">
    <property type="term" value="F:ATP binding"/>
    <property type="evidence" value="ECO:0007669"/>
    <property type="project" value="UniProtKB-KW"/>
</dbReference>
<evidence type="ECO:0000256" key="4">
    <source>
        <dbReference type="ARBA" id="ARBA00022475"/>
    </source>
</evidence>
<dbReference type="Proteomes" id="UP000219636">
    <property type="component" value="Unassembled WGS sequence"/>
</dbReference>
<dbReference type="GO" id="GO:0005886">
    <property type="term" value="C:plasma membrane"/>
    <property type="evidence" value="ECO:0007669"/>
    <property type="project" value="UniProtKB-SubCell"/>
</dbReference>
<dbReference type="InterPro" id="IPR005467">
    <property type="entry name" value="His_kinase_dom"/>
</dbReference>
<gene>
    <name evidence="18" type="ORF">SAMN05880501_105262</name>
</gene>
<dbReference type="InterPro" id="IPR036097">
    <property type="entry name" value="HisK_dim/P_sf"/>
</dbReference>
<keyword evidence="6" id="KW-0808">Transferase</keyword>
<dbReference type="FunFam" id="1.10.287.130:FF:000001">
    <property type="entry name" value="Two-component sensor histidine kinase"/>
    <property type="match status" value="1"/>
</dbReference>
<keyword evidence="8" id="KW-0418">Kinase</keyword>
<dbReference type="SUPFAM" id="SSF55874">
    <property type="entry name" value="ATPase domain of HSP90 chaperone/DNA topoisomerase II/histidine kinase"/>
    <property type="match status" value="1"/>
</dbReference>
<dbReference type="Pfam" id="PF00512">
    <property type="entry name" value="HisKA"/>
    <property type="match status" value="1"/>
</dbReference>
<keyword evidence="11 14" id="KW-0472">Membrane</keyword>
<dbReference type="InterPro" id="IPR003594">
    <property type="entry name" value="HATPase_dom"/>
</dbReference>
<dbReference type="CDD" id="cd00082">
    <property type="entry name" value="HisKA"/>
    <property type="match status" value="1"/>
</dbReference>
<proteinExistence type="predicted"/>
<dbReference type="SMART" id="SM00448">
    <property type="entry name" value="REC"/>
    <property type="match status" value="1"/>
</dbReference>
<dbReference type="CDD" id="cd00075">
    <property type="entry name" value="HATPase"/>
    <property type="match status" value="1"/>
</dbReference>
<dbReference type="Gene3D" id="6.10.340.10">
    <property type="match status" value="1"/>
</dbReference>
<feature type="coiled-coil region" evidence="13">
    <location>
        <begin position="258"/>
        <end position="292"/>
    </location>
</feature>
<dbReference type="AlphaFoldDB" id="A0A285SNW8"/>
<organism evidence="18 19">
    <name type="scientific">Ureibacillus xyleni</name>
    <dbReference type="NCBI Taxonomy" id="614648"/>
    <lineage>
        <taxon>Bacteria</taxon>
        <taxon>Bacillati</taxon>
        <taxon>Bacillota</taxon>
        <taxon>Bacilli</taxon>
        <taxon>Bacillales</taxon>
        <taxon>Caryophanaceae</taxon>
        <taxon>Ureibacillus</taxon>
    </lineage>
</organism>
<dbReference type="InterPro" id="IPR004358">
    <property type="entry name" value="Sig_transdc_His_kin-like_C"/>
</dbReference>
<dbReference type="FunFam" id="3.30.565.10:FF:000006">
    <property type="entry name" value="Sensor histidine kinase WalK"/>
    <property type="match status" value="1"/>
</dbReference>
<feature type="transmembrane region" description="Helical" evidence="14">
    <location>
        <begin position="187"/>
        <end position="204"/>
    </location>
</feature>
<dbReference type="InterPro" id="IPR011006">
    <property type="entry name" value="CheY-like_superfamily"/>
</dbReference>
<name>A0A285SNW8_9BACL</name>
<feature type="transmembrane region" description="Helical" evidence="14">
    <location>
        <begin position="15"/>
        <end position="36"/>
    </location>
</feature>
<protein>
    <recommendedName>
        <fullName evidence="3">histidine kinase</fullName>
        <ecNumber evidence="3">2.7.13.3</ecNumber>
    </recommendedName>
</protein>
<keyword evidence="5 12" id="KW-0597">Phosphoprotein</keyword>
<evidence type="ECO:0000259" key="17">
    <source>
        <dbReference type="PROSITE" id="PS50885"/>
    </source>
</evidence>
<feature type="domain" description="Histidine kinase" evidence="15">
    <location>
        <begin position="596"/>
        <end position="811"/>
    </location>
</feature>
<feature type="domain" description="Response regulatory" evidence="16">
    <location>
        <begin position="829"/>
        <end position="944"/>
    </location>
</feature>
<dbReference type="CDD" id="cd06225">
    <property type="entry name" value="HAMP"/>
    <property type="match status" value="1"/>
</dbReference>
<evidence type="ECO:0000259" key="15">
    <source>
        <dbReference type="PROSITE" id="PS50109"/>
    </source>
</evidence>
<dbReference type="InterPro" id="IPR003661">
    <property type="entry name" value="HisK_dim/P_dom"/>
</dbReference>
<evidence type="ECO:0000256" key="5">
    <source>
        <dbReference type="ARBA" id="ARBA00022553"/>
    </source>
</evidence>
<reference evidence="19" key="1">
    <citation type="submission" date="2017-08" db="EMBL/GenBank/DDBJ databases">
        <authorList>
            <person name="Varghese N."/>
            <person name="Submissions S."/>
        </authorList>
    </citation>
    <scope>NUCLEOTIDE SEQUENCE [LARGE SCALE GENOMIC DNA]</scope>
    <source>
        <strain evidence="19">JC22</strain>
    </source>
</reference>
<dbReference type="GO" id="GO:0000155">
    <property type="term" value="F:phosphorelay sensor kinase activity"/>
    <property type="evidence" value="ECO:0007669"/>
    <property type="project" value="InterPro"/>
</dbReference>
<dbReference type="PROSITE" id="PS50885">
    <property type="entry name" value="HAMP"/>
    <property type="match status" value="1"/>
</dbReference>
<keyword evidence="19" id="KW-1185">Reference proteome</keyword>
<keyword evidence="9" id="KW-0067">ATP-binding</keyword>
<dbReference type="SUPFAM" id="SSF55781">
    <property type="entry name" value="GAF domain-like"/>
    <property type="match status" value="1"/>
</dbReference>
<evidence type="ECO:0000256" key="13">
    <source>
        <dbReference type="SAM" id="Coils"/>
    </source>
</evidence>
<dbReference type="Gene3D" id="1.10.287.130">
    <property type="match status" value="1"/>
</dbReference>
<feature type="modified residue" description="4-aspartylphosphate" evidence="12">
    <location>
        <position position="878"/>
    </location>
</feature>
<dbReference type="CDD" id="cd17574">
    <property type="entry name" value="REC_OmpR"/>
    <property type="match status" value="1"/>
</dbReference>
<dbReference type="PROSITE" id="PS50110">
    <property type="entry name" value="RESPONSE_REGULATORY"/>
    <property type="match status" value="1"/>
</dbReference>
<dbReference type="InterPro" id="IPR036890">
    <property type="entry name" value="HATPase_C_sf"/>
</dbReference>
<evidence type="ECO:0000259" key="16">
    <source>
        <dbReference type="PROSITE" id="PS50110"/>
    </source>
</evidence>